<dbReference type="Pfam" id="PF07617">
    <property type="entry name" value="DUF1579"/>
    <property type="match status" value="1"/>
</dbReference>
<keyword evidence="3" id="KW-1185">Reference proteome</keyword>
<accession>A0ABS7T2Y9</accession>
<comment type="caution">
    <text evidence="2">The sequence shown here is derived from an EMBL/GenBank/DDBJ whole genome shotgun (WGS) entry which is preliminary data.</text>
</comment>
<evidence type="ECO:0000256" key="1">
    <source>
        <dbReference type="SAM" id="SignalP"/>
    </source>
</evidence>
<feature type="signal peptide" evidence="1">
    <location>
        <begin position="1"/>
        <end position="26"/>
    </location>
</feature>
<dbReference type="Proteomes" id="UP001430954">
    <property type="component" value="Unassembled WGS sequence"/>
</dbReference>
<dbReference type="RefSeq" id="WP_223674433.1">
    <property type="nucleotide sequence ID" value="NZ_JAINZW010000001.1"/>
</dbReference>
<keyword evidence="1" id="KW-0732">Signal</keyword>
<evidence type="ECO:0000313" key="2">
    <source>
        <dbReference type="EMBL" id="MBZ4038231.1"/>
    </source>
</evidence>
<name>A0ABS7T2Y9_9GAMM</name>
<protein>
    <submittedName>
        <fullName evidence="2">DUF1579 domain-containing protein</fullName>
    </submittedName>
</protein>
<gene>
    <name evidence="2" type="ORF">K6753_01605</name>
</gene>
<dbReference type="EMBL" id="JAINZW010000001">
    <property type="protein sequence ID" value="MBZ4038231.1"/>
    <property type="molecule type" value="Genomic_DNA"/>
</dbReference>
<sequence>MNTRTKHGPAIVALAALLLIGSTAGAQEAAPAMSPEQQAMMAAWEKASSPGDAHARLATQMAGTWNAKQTVWMDPAAPPMTSTGKAVNTPVFGGRHIRMDYTGQFMGQPFEGVGYTSHDNVTGRYVSTWMDSMSTGAFRAEGEYDAAASRYTFRGEMADPMRDGAVTQVREVVRVVDNDRHVMEMYETHDGQERKTMEIEFTRAD</sequence>
<organism evidence="2 3">
    <name type="scientific">Novilysobacter selenitireducens</name>
    <dbReference type="NCBI Taxonomy" id="2872639"/>
    <lineage>
        <taxon>Bacteria</taxon>
        <taxon>Pseudomonadati</taxon>
        <taxon>Pseudomonadota</taxon>
        <taxon>Gammaproteobacteria</taxon>
        <taxon>Lysobacterales</taxon>
        <taxon>Lysobacteraceae</taxon>
        <taxon>Novilysobacter</taxon>
    </lineage>
</organism>
<feature type="chain" id="PRO_5045954741" evidence="1">
    <location>
        <begin position="27"/>
        <end position="205"/>
    </location>
</feature>
<evidence type="ECO:0000313" key="3">
    <source>
        <dbReference type="Proteomes" id="UP001430954"/>
    </source>
</evidence>
<dbReference type="InterPro" id="IPR011473">
    <property type="entry name" value="DUF1579"/>
</dbReference>
<proteinExistence type="predicted"/>
<reference evidence="2 3" key="1">
    <citation type="submission" date="2021-09" db="EMBL/GenBank/DDBJ databases">
        <title>Lysobacter sp. 13A isolated from the river sediment.</title>
        <authorList>
            <person name="Liu H."/>
            <person name="Li S."/>
            <person name="Mao S."/>
        </authorList>
    </citation>
    <scope>NUCLEOTIDE SEQUENCE [LARGE SCALE GENOMIC DNA]</scope>
    <source>
        <strain evidence="2 3">13A</strain>
    </source>
</reference>